<reference evidence="3 4" key="1">
    <citation type="submission" date="2019-12" db="EMBL/GenBank/DDBJ databases">
        <title>Full genome sequence of a Bacillus safensis strain isolated from commercially available natto in Indonesia.</title>
        <authorList>
            <person name="Yoshida M."/>
            <person name="Uomi M."/>
            <person name="Waturangi D."/>
            <person name="Ekaputri J.J."/>
            <person name="Setiamarga D.H.E."/>
        </authorList>
    </citation>
    <scope>NUCLEOTIDE SEQUENCE [LARGE SCALE GENOMIC DNA]</scope>
    <source>
        <strain evidence="3 4">IDN1</strain>
    </source>
</reference>
<evidence type="ECO:0000259" key="2">
    <source>
        <dbReference type="PROSITE" id="PS51918"/>
    </source>
</evidence>
<dbReference type="SUPFAM" id="SSF102114">
    <property type="entry name" value="Radical SAM enzymes"/>
    <property type="match status" value="1"/>
</dbReference>
<sequence length="106" mass="12189">MLTGIHTGGYGEDLKDYNFAKLLRELDERVIGLKRIRISSIEASQITDEVIEVLDQSDKIVRHLHIPLQSGSNTVLKRMRRKYTMEFFAERLTKLKKSIAGTCCHL</sequence>
<accession>A0A5S9MCX0</accession>
<dbReference type="AlphaFoldDB" id="A0A5S9MCX0"/>
<dbReference type="Pfam" id="PF04055">
    <property type="entry name" value="Radical_SAM"/>
    <property type="match status" value="1"/>
</dbReference>
<evidence type="ECO:0000313" key="4">
    <source>
        <dbReference type="Proteomes" id="UP000464658"/>
    </source>
</evidence>
<dbReference type="PANTHER" id="PTHR11918:SF45">
    <property type="entry name" value="THREONYLCARBAMOYLADENOSINE TRNA METHYLTHIOTRANSFERASE"/>
    <property type="match status" value="1"/>
</dbReference>
<dbReference type="Proteomes" id="UP000464658">
    <property type="component" value="Chromosome"/>
</dbReference>
<proteinExistence type="predicted"/>
<dbReference type="GO" id="GO:0035598">
    <property type="term" value="F:tRNA (N(6)-L-threonylcarbamoyladenosine(37)-C(2))-methylthiotransferase activity"/>
    <property type="evidence" value="ECO:0007669"/>
    <property type="project" value="TreeGrafter"/>
</dbReference>
<evidence type="ECO:0000256" key="1">
    <source>
        <dbReference type="ARBA" id="ARBA00022679"/>
    </source>
</evidence>
<dbReference type="InterPro" id="IPR007197">
    <property type="entry name" value="rSAM"/>
</dbReference>
<dbReference type="PANTHER" id="PTHR11918">
    <property type="entry name" value="RADICAL SAM PROTEINS"/>
    <property type="match status" value="1"/>
</dbReference>
<name>A0A5S9MCX0_BACIA</name>
<feature type="domain" description="Radical SAM core" evidence="2">
    <location>
        <begin position="1"/>
        <end position="106"/>
    </location>
</feature>
<organism evidence="3 4">
    <name type="scientific">Bacillus safensis</name>
    <dbReference type="NCBI Taxonomy" id="561879"/>
    <lineage>
        <taxon>Bacteria</taxon>
        <taxon>Bacillati</taxon>
        <taxon>Bacillota</taxon>
        <taxon>Bacilli</taxon>
        <taxon>Bacillales</taxon>
        <taxon>Bacillaceae</taxon>
        <taxon>Bacillus</taxon>
    </lineage>
</organism>
<dbReference type="GO" id="GO:0051536">
    <property type="term" value="F:iron-sulfur cluster binding"/>
    <property type="evidence" value="ECO:0007669"/>
    <property type="project" value="InterPro"/>
</dbReference>
<dbReference type="InterPro" id="IPR058240">
    <property type="entry name" value="rSAM_sf"/>
</dbReference>
<gene>
    <name evidence="3" type="ORF">BsIDN1_44460</name>
</gene>
<dbReference type="PROSITE" id="PS51918">
    <property type="entry name" value="RADICAL_SAM"/>
    <property type="match status" value="1"/>
</dbReference>
<evidence type="ECO:0000313" key="3">
    <source>
        <dbReference type="EMBL" id="BBP90828.1"/>
    </source>
</evidence>
<keyword evidence="1" id="KW-0808">Transferase</keyword>
<dbReference type="InterPro" id="IPR023404">
    <property type="entry name" value="rSAM_horseshoe"/>
</dbReference>
<dbReference type="EMBL" id="AP021906">
    <property type="protein sequence ID" value="BBP90828.1"/>
    <property type="molecule type" value="Genomic_DNA"/>
</dbReference>
<dbReference type="Gene3D" id="3.80.30.20">
    <property type="entry name" value="tm_1862 like domain"/>
    <property type="match status" value="1"/>
</dbReference>
<protein>
    <recommendedName>
        <fullName evidence="2">Radical SAM core domain-containing protein</fullName>
    </recommendedName>
</protein>